<feature type="region of interest" description="Disordered" evidence="8">
    <location>
        <begin position="211"/>
        <end position="300"/>
    </location>
</feature>
<evidence type="ECO:0000256" key="6">
    <source>
        <dbReference type="ARBA" id="ARBA00022691"/>
    </source>
</evidence>
<keyword evidence="4" id="KW-0489">Methyltransferase</keyword>
<feature type="compositionally biased region" description="Basic and acidic residues" evidence="8">
    <location>
        <begin position="110"/>
        <end position="141"/>
    </location>
</feature>
<dbReference type="PROSITE" id="PS51215">
    <property type="entry name" value="AWS"/>
    <property type="match status" value="1"/>
</dbReference>
<sequence>MAKQMSSFSLHRASSTASSDSSDSILSNIVIGETRKIRSASELSSDSHPSTPPTSVPAESVSDEAAAEKESMGIAPSMVTENMRVLLKQLAEEDKVKKRALREKMKAIKEAERAEKKLNKDTERAAKQAARESEKARRQSDRLTNNKRKANASTTSLVDASVENLKGKEVRSFSGQTLVNDTSAEATDTPRRKLLDEGVKSLDMEWEVGDLNNEANTEATPSADAEPSAGVKRRRSTANRLTDAVGKATSKILGKRTRDESASAKDEGRRSSRRISALSLARVESKHDNAEDEEVQERPSKMARLASTFSMPSLSSTFNITKPKTSEPRSRPVKKYQNKGLYVGQHDDYKSGAKKSKKQNSESLASDTTVRTAVMPLPMFGYLDRERPFKIPYSIFAPQWRERGTEKPKDWGKISKNRFVGESRDIWNDTQNLPSSRCVCETECDDSCWNKALGYECDNGNCNVGSTCGNRSFSELSVRMTRANKYDKKSLAYLYNAGVEVIKTSDRGFGVRACREFQPHEIITEYTGEIITTNEAYRRVREEYTDKTDYYQMEFDQGMILDATRGSLARFVNHSCDPNCEMVKRTVIGQPRMALFAGPNGVMTGEELTYDYNFDPYSTTNVQKCLCGAANCRQILGPKPAGQKKPQTKEEAFDMAWGLKNTATGGSKRKASELFDEAAGPVEIPKELVKKRKVPQMSKGWAYVDEDMERQRLEEAEKDRELKRLQREGLVDTDISIQRPKYPSRSARAVEKIKNLASSSKGKSKKDDSDEPKINKPSVLSRMSGSLKRKSSQVPSSSASEKRKSTLSTASGSLRQSTLSFQARTVSGASGEALLGRPGSRASQDSTSTAAKARSVKSKRASTVRMINDDDED</sequence>
<evidence type="ECO:0008006" key="14">
    <source>
        <dbReference type="Google" id="ProtNLM"/>
    </source>
</evidence>
<organism evidence="12 13">
    <name type="scientific">Neodothiora populina</name>
    <dbReference type="NCBI Taxonomy" id="2781224"/>
    <lineage>
        <taxon>Eukaryota</taxon>
        <taxon>Fungi</taxon>
        <taxon>Dikarya</taxon>
        <taxon>Ascomycota</taxon>
        <taxon>Pezizomycotina</taxon>
        <taxon>Dothideomycetes</taxon>
        <taxon>Dothideomycetidae</taxon>
        <taxon>Dothideales</taxon>
        <taxon>Dothioraceae</taxon>
        <taxon>Neodothiora</taxon>
    </lineage>
</organism>
<dbReference type="InterPro" id="IPR046341">
    <property type="entry name" value="SET_dom_sf"/>
</dbReference>
<dbReference type="Gene3D" id="2.170.270.10">
    <property type="entry name" value="SET domain"/>
    <property type="match status" value="1"/>
</dbReference>
<evidence type="ECO:0000313" key="12">
    <source>
        <dbReference type="EMBL" id="KAL1301507.1"/>
    </source>
</evidence>
<keyword evidence="6" id="KW-0949">S-adenosyl-L-methionine</keyword>
<evidence type="ECO:0000256" key="1">
    <source>
        <dbReference type="ARBA" id="ARBA00004123"/>
    </source>
</evidence>
<comment type="caution">
    <text evidence="12">The sequence shown here is derived from an EMBL/GenBank/DDBJ whole genome shotgun (WGS) entry which is preliminary data.</text>
</comment>
<evidence type="ECO:0000256" key="7">
    <source>
        <dbReference type="ARBA" id="ARBA00023242"/>
    </source>
</evidence>
<evidence type="ECO:0000256" key="3">
    <source>
        <dbReference type="ARBA" id="ARBA00022454"/>
    </source>
</evidence>
<name>A0ABR3P603_9PEZI</name>
<feature type="region of interest" description="Disordered" evidence="8">
    <location>
        <begin position="736"/>
        <end position="873"/>
    </location>
</feature>
<feature type="domain" description="Post-SET" evidence="10">
    <location>
        <begin position="621"/>
        <end position="637"/>
    </location>
</feature>
<evidence type="ECO:0000256" key="2">
    <source>
        <dbReference type="ARBA" id="ARBA00004286"/>
    </source>
</evidence>
<feature type="domain" description="SET" evidence="9">
    <location>
        <begin position="497"/>
        <end position="613"/>
    </location>
</feature>
<feature type="compositionally biased region" description="Low complexity" evidence="8">
    <location>
        <begin position="1"/>
        <end position="27"/>
    </location>
</feature>
<feature type="region of interest" description="Disordered" evidence="8">
    <location>
        <begin position="314"/>
        <end position="367"/>
    </location>
</feature>
<evidence type="ECO:0000256" key="8">
    <source>
        <dbReference type="SAM" id="MobiDB-lite"/>
    </source>
</evidence>
<dbReference type="PROSITE" id="PS50868">
    <property type="entry name" value="POST_SET"/>
    <property type="match status" value="1"/>
</dbReference>
<feature type="compositionally biased region" description="Basic and acidic residues" evidence="8">
    <location>
        <begin position="256"/>
        <end position="270"/>
    </location>
</feature>
<gene>
    <name evidence="12" type="ORF">AAFC00_005750</name>
</gene>
<dbReference type="InterPro" id="IPR003616">
    <property type="entry name" value="Post-SET_dom"/>
</dbReference>
<dbReference type="Proteomes" id="UP001562354">
    <property type="component" value="Unassembled WGS sequence"/>
</dbReference>
<comment type="subcellular location">
    <subcellularLocation>
        <location evidence="2">Chromosome</location>
    </subcellularLocation>
    <subcellularLocation>
        <location evidence="1">Nucleus</location>
    </subcellularLocation>
</comment>
<feature type="region of interest" description="Disordered" evidence="8">
    <location>
        <begin position="1"/>
        <end position="79"/>
    </location>
</feature>
<evidence type="ECO:0000259" key="10">
    <source>
        <dbReference type="PROSITE" id="PS50868"/>
    </source>
</evidence>
<dbReference type="EMBL" id="JBFMKM010000013">
    <property type="protein sequence ID" value="KAL1301507.1"/>
    <property type="molecule type" value="Genomic_DNA"/>
</dbReference>
<keyword evidence="13" id="KW-1185">Reference proteome</keyword>
<feature type="compositionally biased region" description="Polar residues" evidence="8">
    <location>
        <begin position="173"/>
        <end position="186"/>
    </location>
</feature>
<feature type="compositionally biased region" description="Basic and acidic residues" evidence="8">
    <location>
        <begin position="765"/>
        <end position="774"/>
    </location>
</feature>
<keyword evidence="7" id="KW-0539">Nucleus</keyword>
<evidence type="ECO:0000313" key="13">
    <source>
        <dbReference type="Proteomes" id="UP001562354"/>
    </source>
</evidence>
<dbReference type="SUPFAM" id="SSF82199">
    <property type="entry name" value="SET domain"/>
    <property type="match status" value="1"/>
</dbReference>
<keyword evidence="3" id="KW-0158">Chromosome</keyword>
<proteinExistence type="predicted"/>
<accession>A0ABR3P603</accession>
<reference evidence="12 13" key="1">
    <citation type="submission" date="2024-07" db="EMBL/GenBank/DDBJ databases">
        <title>Draft sequence of the Neodothiora populina.</title>
        <authorList>
            <person name="Drown D.D."/>
            <person name="Schuette U.S."/>
            <person name="Buechlein A.B."/>
            <person name="Rusch D.R."/>
            <person name="Winton L.W."/>
            <person name="Adams G.A."/>
        </authorList>
    </citation>
    <scope>NUCLEOTIDE SEQUENCE [LARGE SCALE GENOMIC DNA]</scope>
    <source>
        <strain evidence="12 13">CPC 39397</strain>
    </source>
</reference>
<dbReference type="Pfam" id="PF00856">
    <property type="entry name" value="SET"/>
    <property type="match status" value="1"/>
</dbReference>
<evidence type="ECO:0000256" key="5">
    <source>
        <dbReference type="ARBA" id="ARBA00022679"/>
    </source>
</evidence>
<evidence type="ECO:0000256" key="4">
    <source>
        <dbReference type="ARBA" id="ARBA00022603"/>
    </source>
</evidence>
<dbReference type="PANTHER" id="PTHR22884">
    <property type="entry name" value="SET DOMAIN PROTEINS"/>
    <property type="match status" value="1"/>
</dbReference>
<evidence type="ECO:0000259" key="9">
    <source>
        <dbReference type="PROSITE" id="PS50280"/>
    </source>
</evidence>
<feature type="region of interest" description="Disordered" evidence="8">
    <location>
        <begin position="110"/>
        <end position="194"/>
    </location>
</feature>
<dbReference type="InterPro" id="IPR001214">
    <property type="entry name" value="SET_dom"/>
</dbReference>
<dbReference type="RefSeq" id="XP_069197783.1">
    <property type="nucleotide sequence ID" value="XM_069345582.1"/>
</dbReference>
<feature type="compositionally biased region" description="Polar residues" evidence="8">
    <location>
        <begin position="806"/>
        <end position="828"/>
    </location>
</feature>
<dbReference type="InterPro" id="IPR006560">
    <property type="entry name" value="AWS_dom"/>
</dbReference>
<keyword evidence="5" id="KW-0808">Transferase</keyword>
<dbReference type="PROSITE" id="PS50280">
    <property type="entry name" value="SET"/>
    <property type="match status" value="1"/>
</dbReference>
<dbReference type="InterPro" id="IPR050777">
    <property type="entry name" value="SET2_Histone-Lys_MeTrsfase"/>
</dbReference>
<evidence type="ECO:0000259" key="11">
    <source>
        <dbReference type="PROSITE" id="PS51215"/>
    </source>
</evidence>
<dbReference type="SMART" id="SM00317">
    <property type="entry name" value="SET"/>
    <property type="match status" value="1"/>
</dbReference>
<feature type="domain" description="AWS" evidence="11">
    <location>
        <begin position="433"/>
        <end position="477"/>
    </location>
</feature>
<feature type="compositionally biased region" description="Polar residues" evidence="8">
    <location>
        <begin position="314"/>
        <end position="323"/>
    </location>
</feature>
<dbReference type="GeneID" id="95979449"/>
<protein>
    <recommendedName>
        <fullName evidence="14">Histone-lysine N-methyltransferase</fullName>
    </recommendedName>
</protein>